<name>A0A942UQR7_9BACI</name>
<evidence type="ECO:0000256" key="6">
    <source>
        <dbReference type="ARBA" id="ARBA00023295"/>
    </source>
</evidence>
<dbReference type="Gene3D" id="2.60.120.560">
    <property type="entry name" value="Exo-inulinase, domain 1"/>
    <property type="match status" value="1"/>
</dbReference>
<dbReference type="RefSeq" id="WP_213098350.1">
    <property type="nucleotide sequence ID" value="NZ_JAGYPN010000002.1"/>
</dbReference>
<comment type="similarity">
    <text evidence="2 8">Belongs to the glycosyl hydrolase 32 family.</text>
</comment>
<keyword evidence="5 8" id="KW-0378">Hydrolase</keyword>
<evidence type="ECO:0000259" key="11">
    <source>
        <dbReference type="Pfam" id="PF08244"/>
    </source>
</evidence>
<comment type="subcellular location">
    <subcellularLocation>
        <location evidence="9">Cytoplasm</location>
    </subcellularLocation>
</comment>
<evidence type="ECO:0000256" key="1">
    <source>
        <dbReference type="ARBA" id="ARBA00004914"/>
    </source>
</evidence>
<dbReference type="AlphaFoldDB" id="A0A942UQR7"/>
<reference evidence="12 13" key="1">
    <citation type="submission" date="2021-05" db="EMBL/GenBank/DDBJ databases">
        <title>Novel Bacillus species.</title>
        <authorList>
            <person name="Liu G."/>
        </authorList>
    </citation>
    <scope>NUCLEOTIDE SEQUENCE [LARGE SCALE GENOMIC DNA]</scope>
    <source>
        <strain evidence="12 13">FJAT-49682</strain>
    </source>
</reference>
<accession>A0A942UQR7</accession>
<dbReference type="InterPro" id="IPR013189">
    <property type="entry name" value="Glyco_hydro_32_C"/>
</dbReference>
<evidence type="ECO:0000259" key="10">
    <source>
        <dbReference type="Pfam" id="PF00251"/>
    </source>
</evidence>
<sequence>MNKLEAANHYIEKNKGTVKNRPYFHFTPEIGWMNDPNGFSFYKGAYHLFYQHNPYDIVWHNMHWGHATTKDFVNWNYQPVALANDKIYDANGCFSGSAIEKDGKLYLMYTGHIDPNIGFEADETQVKQYQCIAVSEDGVNYEKHENNPVISEKELPKGYMICDFRDPKVWEVNGEYYCVIVVRNSKRRGEILMFKSHNLIEWTFYSSIFQMKYEDHILLECPDFFHIDGKDVLVFSIMPCDPEYKEDVSNKTAYAIGKLDYGEGRFIVESEGLLDYGPNFYAPQTTEGENGERLLIAWMQRWNQVTPPKDFSFNGMMSLPRELTIKDNCLIQQPVKTIENYFKNSKLHENIQVNENEEFHLGNSKTAHIKLIASTSENNQFLIELNKSETKSTRIMVDVEAATISLQSDYSDEDQIVIKDVTSTLDGDLTLDLYIDLYSIELFINSGEKVLSFTSYEEKGNEISIRGISDSLIKKVVYAPFEKCE</sequence>
<dbReference type="NCBIfam" id="TIGR01322">
    <property type="entry name" value="scrB_fam"/>
    <property type="match status" value="1"/>
</dbReference>
<dbReference type="InterPro" id="IPR051214">
    <property type="entry name" value="GH32_Enzymes"/>
</dbReference>
<dbReference type="Gene3D" id="2.115.10.20">
    <property type="entry name" value="Glycosyl hydrolase domain, family 43"/>
    <property type="match status" value="1"/>
</dbReference>
<dbReference type="EC" id="3.2.1.26" evidence="3 8"/>
<dbReference type="InterPro" id="IPR023296">
    <property type="entry name" value="Glyco_hydro_beta-prop_sf"/>
</dbReference>
<dbReference type="InterPro" id="IPR013148">
    <property type="entry name" value="Glyco_hydro_32_N"/>
</dbReference>
<dbReference type="InterPro" id="IPR018053">
    <property type="entry name" value="Glyco_hydro_32_AS"/>
</dbReference>
<evidence type="ECO:0000256" key="3">
    <source>
        <dbReference type="ARBA" id="ARBA00012758"/>
    </source>
</evidence>
<feature type="domain" description="Glycosyl hydrolase family 32 N-terminal" evidence="10">
    <location>
        <begin position="25"/>
        <end position="334"/>
    </location>
</feature>
<dbReference type="PANTHER" id="PTHR43101:SF1">
    <property type="entry name" value="BETA-FRUCTOSIDASE"/>
    <property type="match status" value="1"/>
</dbReference>
<keyword evidence="6 8" id="KW-0326">Glycosidase</keyword>
<dbReference type="Pfam" id="PF00251">
    <property type="entry name" value="Glyco_hydro_32N"/>
    <property type="match status" value="1"/>
</dbReference>
<evidence type="ECO:0000256" key="4">
    <source>
        <dbReference type="ARBA" id="ARBA00019623"/>
    </source>
</evidence>
<comment type="catalytic activity">
    <reaction evidence="8">
        <text>Hydrolysis of terminal non-reducing beta-D-fructofuranoside residues in beta-D-fructofuranosides.</text>
        <dbReference type="EC" id="3.2.1.26"/>
    </reaction>
</comment>
<comment type="caution">
    <text evidence="12">The sequence shown here is derived from an EMBL/GenBank/DDBJ whole genome shotgun (WGS) entry which is preliminary data.</text>
</comment>
<dbReference type="GO" id="GO:0004564">
    <property type="term" value="F:beta-fructofuranosidase activity"/>
    <property type="evidence" value="ECO:0007669"/>
    <property type="project" value="UniProtKB-EC"/>
</dbReference>
<dbReference type="EMBL" id="JAGYPN010000002">
    <property type="protein sequence ID" value="MBS4223331.1"/>
    <property type="molecule type" value="Genomic_DNA"/>
</dbReference>
<dbReference type="Pfam" id="PF08244">
    <property type="entry name" value="Glyco_hydro_32C"/>
    <property type="match status" value="1"/>
</dbReference>
<evidence type="ECO:0000313" key="13">
    <source>
        <dbReference type="Proteomes" id="UP000676456"/>
    </source>
</evidence>
<dbReference type="Proteomes" id="UP000676456">
    <property type="component" value="Unassembled WGS sequence"/>
</dbReference>
<dbReference type="CDD" id="cd08996">
    <property type="entry name" value="GH32_FFase"/>
    <property type="match status" value="1"/>
</dbReference>
<evidence type="ECO:0000256" key="9">
    <source>
        <dbReference type="RuleBase" id="RU365015"/>
    </source>
</evidence>
<dbReference type="GO" id="GO:0005975">
    <property type="term" value="P:carbohydrate metabolic process"/>
    <property type="evidence" value="ECO:0007669"/>
    <property type="project" value="InterPro"/>
</dbReference>
<keyword evidence="9" id="KW-0119">Carbohydrate metabolism</keyword>
<dbReference type="SUPFAM" id="SSF75005">
    <property type="entry name" value="Arabinanase/levansucrase/invertase"/>
    <property type="match status" value="1"/>
</dbReference>
<evidence type="ECO:0000313" key="12">
    <source>
        <dbReference type="EMBL" id="MBS4223331.1"/>
    </source>
</evidence>
<dbReference type="GO" id="GO:0005737">
    <property type="term" value="C:cytoplasm"/>
    <property type="evidence" value="ECO:0007669"/>
    <property type="project" value="UniProtKB-SubCell"/>
</dbReference>
<protein>
    <recommendedName>
        <fullName evidence="4 8">Sucrose-6-phosphate hydrolase</fullName>
        <ecNumber evidence="3 8">3.2.1.26</ecNumber>
    </recommendedName>
    <alternativeName>
        <fullName evidence="7 9">Invertase</fullName>
    </alternativeName>
</protein>
<dbReference type="PANTHER" id="PTHR43101">
    <property type="entry name" value="BETA-FRUCTOSIDASE"/>
    <property type="match status" value="1"/>
</dbReference>
<keyword evidence="9" id="KW-0963">Cytoplasm</keyword>
<dbReference type="InterPro" id="IPR013320">
    <property type="entry name" value="ConA-like_dom_sf"/>
</dbReference>
<dbReference type="InterPro" id="IPR001362">
    <property type="entry name" value="Glyco_hydro_32"/>
</dbReference>
<comment type="function">
    <text evidence="9">Enables the bacterium to metabolize sucrose as a sole carbon source.</text>
</comment>
<organism evidence="12 13">
    <name type="scientific">Lederbergia citrea</name>
    <dbReference type="NCBI Taxonomy" id="2833581"/>
    <lineage>
        <taxon>Bacteria</taxon>
        <taxon>Bacillati</taxon>
        <taxon>Bacillota</taxon>
        <taxon>Bacilli</taxon>
        <taxon>Bacillales</taxon>
        <taxon>Bacillaceae</taxon>
        <taxon>Lederbergia</taxon>
    </lineage>
</organism>
<gene>
    <name evidence="12" type="ORF">KHA91_11310</name>
</gene>
<evidence type="ECO:0000256" key="5">
    <source>
        <dbReference type="ARBA" id="ARBA00022801"/>
    </source>
</evidence>
<dbReference type="SMART" id="SM00640">
    <property type="entry name" value="Glyco_32"/>
    <property type="match status" value="1"/>
</dbReference>
<feature type="domain" description="Glycosyl hydrolase family 32 C-terminal" evidence="11">
    <location>
        <begin position="343"/>
        <end position="465"/>
    </location>
</feature>
<dbReference type="SUPFAM" id="SSF49899">
    <property type="entry name" value="Concanavalin A-like lectins/glucanases"/>
    <property type="match status" value="1"/>
</dbReference>
<keyword evidence="13" id="KW-1185">Reference proteome</keyword>
<dbReference type="PROSITE" id="PS00609">
    <property type="entry name" value="GLYCOSYL_HYDROL_F32"/>
    <property type="match status" value="1"/>
</dbReference>
<evidence type="ECO:0000256" key="8">
    <source>
        <dbReference type="RuleBase" id="RU362110"/>
    </source>
</evidence>
<proteinExistence type="inferred from homology"/>
<dbReference type="InterPro" id="IPR006232">
    <property type="entry name" value="Suc6P_hydrolase"/>
</dbReference>
<evidence type="ECO:0000256" key="7">
    <source>
        <dbReference type="ARBA" id="ARBA00033367"/>
    </source>
</evidence>
<evidence type="ECO:0000256" key="2">
    <source>
        <dbReference type="ARBA" id="ARBA00009902"/>
    </source>
</evidence>
<comment type="pathway">
    <text evidence="1 9">Glycan biosynthesis; sucrose metabolism.</text>
</comment>